<dbReference type="Gene3D" id="3.40.50.720">
    <property type="entry name" value="NAD(P)-binding Rossmann-like Domain"/>
    <property type="match status" value="1"/>
</dbReference>
<evidence type="ECO:0008006" key="6">
    <source>
        <dbReference type="Google" id="ProtNLM"/>
    </source>
</evidence>
<reference evidence="4" key="1">
    <citation type="submission" date="2021-02" db="EMBL/GenBank/DDBJ databases">
        <title>Genome sequence Cadophora malorum strain M34.</title>
        <authorList>
            <person name="Stefanovic E."/>
            <person name="Vu D."/>
            <person name="Scully C."/>
            <person name="Dijksterhuis J."/>
            <person name="Roader J."/>
            <person name="Houbraken J."/>
        </authorList>
    </citation>
    <scope>NUCLEOTIDE SEQUENCE</scope>
    <source>
        <strain evidence="4">M34</strain>
    </source>
</reference>
<sequence>MPPIKGQYILIIGGTSGMGFAAATLGLQEHANVAIASSNPARVETAVKALKTSFPEGNIEGYVADLDSENLEKSLDHFLMNVTCDGVALLDHIISTAGRGPVAKPLSETSIKEIAEVAKRGITVPMILAKVGHRYLKKSYTSSLTFTGGHISEKPVANYSLYSALAASMVGLTRNLALDMAPIRVNLVSPGATLTEMWGPDREQIGEMVGKNALLGKVGSAEEVGEAYIYLMKDSNTTGSCVSTNGGSLLK</sequence>
<dbReference type="SUPFAM" id="SSF51735">
    <property type="entry name" value="NAD(P)-binding Rossmann-fold domains"/>
    <property type="match status" value="1"/>
</dbReference>
<dbReference type="InterPro" id="IPR051122">
    <property type="entry name" value="SDR_DHRS6-like"/>
</dbReference>
<dbReference type="EMBL" id="JAFJYH010000054">
    <property type="protein sequence ID" value="KAG4422137.1"/>
    <property type="molecule type" value="Genomic_DNA"/>
</dbReference>
<comment type="caution">
    <text evidence="4">The sequence shown here is derived from an EMBL/GenBank/DDBJ whole genome shotgun (WGS) entry which is preliminary data.</text>
</comment>
<evidence type="ECO:0000256" key="1">
    <source>
        <dbReference type="ARBA" id="ARBA00006484"/>
    </source>
</evidence>
<dbReference type="CDD" id="cd05233">
    <property type="entry name" value="SDR_c"/>
    <property type="match status" value="1"/>
</dbReference>
<evidence type="ECO:0000256" key="3">
    <source>
        <dbReference type="ARBA" id="ARBA00023002"/>
    </source>
</evidence>
<accession>A0A8H8BRQ2</accession>
<keyword evidence="2" id="KW-0521">NADP</keyword>
<organism evidence="4 5">
    <name type="scientific">Cadophora malorum</name>
    <dbReference type="NCBI Taxonomy" id="108018"/>
    <lineage>
        <taxon>Eukaryota</taxon>
        <taxon>Fungi</taxon>
        <taxon>Dikarya</taxon>
        <taxon>Ascomycota</taxon>
        <taxon>Pezizomycotina</taxon>
        <taxon>Leotiomycetes</taxon>
        <taxon>Helotiales</taxon>
        <taxon>Ploettnerulaceae</taxon>
        <taxon>Cadophora</taxon>
    </lineage>
</organism>
<dbReference type="AlphaFoldDB" id="A0A8H8BRQ2"/>
<dbReference type="InterPro" id="IPR036291">
    <property type="entry name" value="NAD(P)-bd_dom_sf"/>
</dbReference>
<proteinExistence type="inferred from homology"/>
<dbReference type="Proteomes" id="UP000664132">
    <property type="component" value="Unassembled WGS sequence"/>
</dbReference>
<keyword evidence="5" id="KW-1185">Reference proteome</keyword>
<dbReference type="PRINTS" id="PR00081">
    <property type="entry name" value="GDHRDH"/>
</dbReference>
<gene>
    <name evidence="4" type="ORF">IFR04_004764</name>
</gene>
<dbReference type="InterPro" id="IPR057571">
    <property type="entry name" value="SDR_PhqE-like"/>
</dbReference>
<dbReference type="InterPro" id="IPR002347">
    <property type="entry name" value="SDR_fam"/>
</dbReference>
<evidence type="ECO:0000313" key="4">
    <source>
        <dbReference type="EMBL" id="KAG4422137.1"/>
    </source>
</evidence>
<name>A0A8H8BRQ2_9HELO</name>
<dbReference type="OrthoDB" id="294295at2759"/>
<keyword evidence="3" id="KW-0560">Oxidoreductase</keyword>
<evidence type="ECO:0000313" key="5">
    <source>
        <dbReference type="Proteomes" id="UP000664132"/>
    </source>
</evidence>
<evidence type="ECO:0000256" key="2">
    <source>
        <dbReference type="ARBA" id="ARBA00022857"/>
    </source>
</evidence>
<dbReference type="Pfam" id="PF23441">
    <property type="entry name" value="SDR"/>
    <property type="match status" value="1"/>
</dbReference>
<dbReference type="GO" id="GO:0016491">
    <property type="term" value="F:oxidoreductase activity"/>
    <property type="evidence" value="ECO:0007669"/>
    <property type="project" value="UniProtKB-KW"/>
</dbReference>
<comment type="similarity">
    <text evidence="1">Belongs to the short-chain dehydrogenases/reductases (SDR) family.</text>
</comment>
<dbReference type="PANTHER" id="PTHR43477:SF1">
    <property type="entry name" value="DIHYDROANTICAPSIN 7-DEHYDROGENASE"/>
    <property type="match status" value="1"/>
</dbReference>
<protein>
    <recommendedName>
        <fullName evidence="6">NAD(P)-binding protein</fullName>
    </recommendedName>
</protein>
<dbReference type="PANTHER" id="PTHR43477">
    <property type="entry name" value="DIHYDROANTICAPSIN 7-DEHYDROGENASE"/>
    <property type="match status" value="1"/>
</dbReference>